<keyword evidence="4 7" id="KW-1133">Transmembrane helix</keyword>
<dbReference type="Gene3D" id="3.20.100.30">
    <property type="entry name" value="VTC, catalytic tunnel domain"/>
    <property type="match status" value="1"/>
</dbReference>
<dbReference type="Proteomes" id="UP000650833">
    <property type="component" value="Unassembled WGS sequence"/>
</dbReference>
<proteinExistence type="predicted"/>
<keyword evidence="3 7" id="KW-0812">Transmembrane</keyword>
<feature type="transmembrane region" description="Helical" evidence="7">
    <location>
        <begin position="750"/>
        <end position="770"/>
    </location>
</feature>
<dbReference type="InterPro" id="IPR051572">
    <property type="entry name" value="VTC_Complex_Subunit"/>
</dbReference>
<feature type="region of interest" description="Disordered" evidence="6">
    <location>
        <begin position="542"/>
        <end position="568"/>
    </location>
</feature>
<evidence type="ECO:0000256" key="5">
    <source>
        <dbReference type="ARBA" id="ARBA00023136"/>
    </source>
</evidence>
<protein>
    <recommendedName>
        <fullName evidence="8">SPX domain-containing protein</fullName>
    </recommendedName>
</protein>
<dbReference type="GO" id="GO:0005774">
    <property type="term" value="C:vacuolar membrane"/>
    <property type="evidence" value="ECO:0007669"/>
    <property type="project" value="UniProtKB-SubCell"/>
</dbReference>
<dbReference type="InterPro" id="IPR018966">
    <property type="entry name" value="VTC_domain"/>
</dbReference>
<dbReference type="PANTHER" id="PTHR46140:SF1">
    <property type="entry name" value="VACUOLAR TRANSPORTER CHAPERONE COMPLEX SUBUNIT 4-RELATED"/>
    <property type="match status" value="1"/>
</dbReference>
<reference evidence="9" key="1">
    <citation type="submission" date="2020-12" db="EMBL/GenBank/DDBJ databases">
        <title>Metabolic potential, ecology and presence of endohyphal bacteria is reflected in genomic diversity of Mucoromycotina.</title>
        <authorList>
            <person name="Muszewska A."/>
            <person name="Okrasinska A."/>
            <person name="Steczkiewicz K."/>
            <person name="Drgas O."/>
            <person name="Orlowska M."/>
            <person name="Perlinska-Lenart U."/>
            <person name="Aleksandrzak-Piekarczyk T."/>
            <person name="Szatraj K."/>
            <person name="Zielenkiewicz U."/>
            <person name="Pilsyk S."/>
            <person name="Malc E."/>
            <person name="Mieczkowski P."/>
            <person name="Kruszewska J.S."/>
            <person name="Biernat P."/>
            <person name="Pawlowska J."/>
        </authorList>
    </citation>
    <scope>NUCLEOTIDE SEQUENCE</scope>
    <source>
        <strain evidence="9">CBS 226.32</strain>
    </source>
</reference>
<accession>A0A8H7R3H9</accession>
<evidence type="ECO:0000256" key="1">
    <source>
        <dbReference type="ARBA" id="ARBA00004128"/>
    </source>
</evidence>
<dbReference type="InterPro" id="IPR004331">
    <property type="entry name" value="SPX_dom"/>
</dbReference>
<dbReference type="PROSITE" id="PS51382">
    <property type="entry name" value="SPX"/>
    <property type="match status" value="1"/>
</dbReference>
<gene>
    <name evidence="9" type="ORF">INT46_004994</name>
</gene>
<dbReference type="PANTHER" id="PTHR46140">
    <property type="entry name" value="VACUOLAR TRANSPORTER CHAPERONE 1-RELATED"/>
    <property type="match status" value="1"/>
</dbReference>
<organism evidence="9 10">
    <name type="scientific">Mucor plumbeus</name>
    <dbReference type="NCBI Taxonomy" id="97098"/>
    <lineage>
        <taxon>Eukaryota</taxon>
        <taxon>Fungi</taxon>
        <taxon>Fungi incertae sedis</taxon>
        <taxon>Mucoromycota</taxon>
        <taxon>Mucoromycotina</taxon>
        <taxon>Mucoromycetes</taxon>
        <taxon>Mucorales</taxon>
        <taxon>Mucorineae</taxon>
        <taxon>Mucoraceae</taxon>
        <taxon>Mucor</taxon>
    </lineage>
</organism>
<dbReference type="InterPro" id="IPR003807">
    <property type="entry name" value="DUF202"/>
</dbReference>
<sequence>MKFGNFLKERILSPWRLEYIQYDLLKMDLKNRQLDHEWNQEDENAFIQLFSNEKNKVVQFIHNFSQQLTSRIKYSEHLLQNALRNNVAIPQDIRYSQLPPVKDSTADFLNTLDDTLIEILFDINDFSSFIYLNHLGFEKILKKHKKWTRIDHHCGDTSVYHHDIASLQINHNHVFYKQVSALRYKCRHDTYKASQLPNKPHDIALVVPERRSKKYWVHQNHISEVTAILCMYNYIIPKSVNEDISVSNLYFDNNYMDIYNDRIEEKENNQVVKCKRYGSFSNEAVYYFENEIHNSFYSCDISSKSRFKLDKEEIKGFCQGKHTVTYNAGLAEGVEMNEKEAMKHNINDFSSFARTTQDVIHSRELKPILQCNYNRLTFELPNNDDRLIITLDTDIEFYQQYNTQDFTSSNKSNEKQKKIFPYAILEVRLSTNLKMDDPSLYWINAFTQKSKLVHEVPKFSKYMQGVYQVFLNQDNTITNQKQPSWIGFYQKGISTSIQHDGLSRSRSLRPLLNGKDFRSIIPYTNTRSRTSSVVFSSQKYHDSSLRSSHSNSEHASVSSKNSNLARSAVIVQNKNPKAVLDMNEKTEMHSPSMDNKANSYSSYFRHSDWNSNSNSNDNSTRKLILDQDGHPIVYKNQPQAFYYNKASKSKDFDIEKGVAQKNNKKKEKAIKIEPKVFFANERTFIAWLQFSALLLTIALNLLNFGDKISRICGSVFLLIAMLLALYALARFQYRAWQLRTPSQNGRFDDVYGPAALCILIVSALVINFWLRFKYLSNADDKSTYLRNASG</sequence>
<dbReference type="CDD" id="cd14480">
    <property type="entry name" value="SPX_VTC2_like"/>
    <property type="match status" value="1"/>
</dbReference>
<evidence type="ECO:0000256" key="4">
    <source>
        <dbReference type="ARBA" id="ARBA00022989"/>
    </source>
</evidence>
<comment type="subcellular location">
    <subcellularLocation>
        <location evidence="1">Vacuole membrane</location>
        <topology evidence="1">Multi-pass membrane protein</topology>
    </subcellularLocation>
</comment>
<feature type="transmembrane region" description="Helical" evidence="7">
    <location>
        <begin position="684"/>
        <end position="702"/>
    </location>
</feature>
<feature type="transmembrane region" description="Helical" evidence="7">
    <location>
        <begin position="708"/>
        <end position="729"/>
    </location>
</feature>
<keyword evidence="10" id="KW-1185">Reference proteome</keyword>
<dbReference type="EMBL" id="JAEPRC010000218">
    <property type="protein sequence ID" value="KAG2203726.1"/>
    <property type="molecule type" value="Genomic_DNA"/>
</dbReference>
<evidence type="ECO:0000259" key="8">
    <source>
        <dbReference type="PROSITE" id="PS51382"/>
    </source>
</evidence>
<dbReference type="AlphaFoldDB" id="A0A8H7R3H9"/>
<evidence type="ECO:0000313" key="10">
    <source>
        <dbReference type="Proteomes" id="UP000650833"/>
    </source>
</evidence>
<comment type="caution">
    <text evidence="9">The sequence shown here is derived from an EMBL/GenBank/DDBJ whole genome shotgun (WGS) entry which is preliminary data.</text>
</comment>
<evidence type="ECO:0000256" key="6">
    <source>
        <dbReference type="SAM" id="MobiDB-lite"/>
    </source>
</evidence>
<evidence type="ECO:0000313" key="9">
    <source>
        <dbReference type="EMBL" id="KAG2203726.1"/>
    </source>
</evidence>
<evidence type="ECO:0000256" key="7">
    <source>
        <dbReference type="SAM" id="Phobius"/>
    </source>
</evidence>
<evidence type="ECO:0000256" key="2">
    <source>
        <dbReference type="ARBA" id="ARBA00022554"/>
    </source>
</evidence>
<name>A0A8H7R3H9_9FUNG</name>
<dbReference type="OrthoDB" id="2232982at2759"/>
<dbReference type="GO" id="GO:0006799">
    <property type="term" value="P:polyphosphate biosynthetic process"/>
    <property type="evidence" value="ECO:0007669"/>
    <property type="project" value="UniProtKB-ARBA"/>
</dbReference>
<keyword evidence="2" id="KW-0926">Vacuole</keyword>
<feature type="domain" description="SPX" evidence="8">
    <location>
        <begin position="1"/>
        <end position="158"/>
    </location>
</feature>
<dbReference type="Pfam" id="PF02656">
    <property type="entry name" value="DUF202"/>
    <property type="match status" value="1"/>
</dbReference>
<feature type="compositionally biased region" description="Low complexity" evidence="6">
    <location>
        <begin position="545"/>
        <end position="563"/>
    </location>
</feature>
<dbReference type="InterPro" id="IPR042267">
    <property type="entry name" value="VTC_sf"/>
</dbReference>
<keyword evidence="5 7" id="KW-0472">Membrane</keyword>
<dbReference type="Pfam" id="PF09359">
    <property type="entry name" value="VTC"/>
    <property type="match status" value="1"/>
</dbReference>
<evidence type="ECO:0000256" key="3">
    <source>
        <dbReference type="ARBA" id="ARBA00022692"/>
    </source>
</evidence>